<dbReference type="EMBL" id="JH432181">
    <property type="status" value="NOT_ANNOTATED_CDS"/>
    <property type="molecule type" value="Genomic_DNA"/>
</dbReference>
<dbReference type="AlphaFoldDB" id="T1JFP0"/>
<reference evidence="2" key="1">
    <citation type="submission" date="2011-05" db="EMBL/GenBank/DDBJ databases">
        <authorList>
            <person name="Richards S.R."/>
            <person name="Qu J."/>
            <person name="Jiang H."/>
            <person name="Jhangiani S.N."/>
            <person name="Agravi P."/>
            <person name="Goodspeed R."/>
            <person name="Gross S."/>
            <person name="Mandapat C."/>
            <person name="Jackson L."/>
            <person name="Mathew T."/>
            <person name="Pu L."/>
            <person name="Thornton R."/>
            <person name="Saada N."/>
            <person name="Wilczek-Boney K.B."/>
            <person name="Lee S."/>
            <person name="Kovar C."/>
            <person name="Wu Y."/>
            <person name="Scherer S.E."/>
            <person name="Worley K.C."/>
            <person name="Muzny D.M."/>
            <person name="Gibbs R."/>
        </authorList>
    </citation>
    <scope>NUCLEOTIDE SEQUENCE</scope>
    <source>
        <strain evidence="2">Brora</strain>
    </source>
</reference>
<dbReference type="EnsemblMetazoa" id="SMAR012654-RA">
    <property type="protein sequence ID" value="SMAR012654-PA"/>
    <property type="gene ID" value="SMAR012654"/>
</dbReference>
<reference evidence="1" key="2">
    <citation type="submission" date="2015-02" db="UniProtKB">
        <authorList>
            <consortium name="EnsemblMetazoa"/>
        </authorList>
    </citation>
    <scope>IDENTIFICATION</scope>
</reference>
<keyword evidence="2" id="KW-1185">Reference proteome</keyword>
<evidence type="ECO:0000313" key="1">
    <source>
        <dbReference type="EnsemblMetazoa" id="SMAR012654-PA"/>
    </source>
</evidence>
<sequence>MEDFPYRSLIGSLMFLVSRSRPDILYAATYLSQFNILHSAAHVKCLKLVLHLFLQVDASWAADLDSFKSFGGYILYLGDAPLSWGCKKQESMTSSTMESEFIALVHAVKEIY</sequence>
<evidence type="ECO:0000313" key="2">
    <source>
        <dbReference type="Proteomes" id="UP000014500"/>
    </source>
</evidence>
<dbReference type="HOGENOM" id="CLU_001650_8_0_1"/>
<evidence type="ECO:0008006" key="3">
    <source>
        <dbReference type="Google" id="ProtNLM"/>
    </source>
</evidence>
<dbReference type="CDD" id="cd09272">
    <property type="entry name" value="RNase_HI_RT_Ty1"/>
    <property type="match status" value="1"/>
</dbReference>
<proteinExistence type="predicted"/>
<dbReference type="STRING" id="126957.T1JFP0"/>
<name>T1JFP0_STRMM</name>
<dbReference type="eggNOG" id="KOG0017">
    <property type="taxonomic scope" value="Eukaryota"/>
</dbReference>
<dbReference type="PANTHER" id="PTHR11439">
    <property type="entry name" value="GAG-POL-RELATED RETROTRANSPOSON"/>
    <property type="match status" value="1"/>
</dbReference>
<accession>T1JFP0</accession>
<protein>
    <recommendedName>
        <fullName evidence="3">Mitochondrial protein</fullName>
    </recommendedName>
</protein>
<dbReference type="PhylomeDB" id="T1JFP0"/>
<dbReference type="Proteomes" id="UP000014500">
    <property type="component" value="Unassembled WGS sequence"/>
</dbReference>
<organism evidence="1 2">
    <name type="scientific">Strigamia maritima</name>
    <name type="common">European centipede</name>
    <name type="synonym">Geophilus maritimus</name>
    <dbReference type="NCBI Taxonomy" id="126957"/>
    <lineage>
        <taxon>Eukaryota</taxon>
        <taxon>Metazoa</taxon>
        <taxon>Ecdysozoa</taxon>
        <taxon>Arthropoda</taxon>
        <taxon>Myriapoda</taxon>
        <taxon>Chilopoda</taxon>
        <taxon>Pleurostigmophora</taxon>
        <taxon>Geophilomorpha</taxon>
        <taxon>Linotaeniidae</taxon>
        <taxon>Strigamia</taxon>
    </lineage>
</organism>
<dbReference type="PANTHER" id="PTHR11439:SF483">
    <property type="entry name" value="PEPTIDE SYNTHASE GLIP-LIKE, PUTATIVE (AFU_ORTHOLOGUE AFUA_3G12920)-RELATED"/>
    <property type="match status" value="1"/>
</dbReference>